<protein>
    <submittedName>
        <fullName evidence="4">Chondroitin proteoglycan 4 domain-containing protein</fullName>
    </submittedName>
</protein>
<organism evidence="3 4">
    <name type="scientific">Ditylenchus dipsaci</name>
    <dbReference type="NCBI Taxonomy" id="166011"/>
    <lineage>
        <taxon>Eukaryota</taxon>
        <taxon>Metazoa</taxon>
        <taxon>Ecdysozoa</taxon>
        <taxon>Nematoda</taxon>
        <taxon>Chromadorea</taxon>
        <taxon>Rhabditida</taxon>
        <taxon>Tylenchina</taxon>
        <taxon>Tylenchomorpha</taxon>
        <taxon>Sphaerularioidea</taxon>
        <taxon>Anguinidae</taxon>
        <taxon>Anguininae</taxon>
        <taxon>Ditylenchus</taxon>
    </lineage>
</organism>
<feature type="signal peptide" evidence="2">
    <location>
        <begin position="1"/>
        <end position="20"/>
    </location>
</feature>
<reference evidence="4" key="1">
    <citation type="submission" date="2022-11" db="UniProtKB">
        <authorList>
            <consortium name="WormBaseParasite"/>
        </authorList>
    </citation>
    <scope>IDENTIFICATION</scope>
</reference>
<proteinExistence type="predicted"/>
<feature type="compositionally biased region" description="Basic and acidic residues" evidence="1">
    <location>
        <begin position="266"/>
        <end position="279"/>
    </location>
</feature>
<evidence type="ECO:0000313" key="4">
    <source>
        <dbReference type="WBParaSite" id="jg22425"/>
    </source>
</evidence>
<dbReference type="Proteomes" id="UP000887574">
    <property type="component" value="Unplaced"/>
</dbReference>
<dbReference type="AlphaFoldDB" id="A0A915DSD8"/>
<keyword evidence="2" id="KW-0732">Signal</keyword>
<evidence type="ECO:0000256" key="1">
    <source>
        <dbReference type="SAM" id="MobiDB-lite"/>
    </source>
</evidence>
<sequence>MGSFMAVFLAIFALSAFAGGHLHPDVPSYAFQTGLTLARNFEAVNSENFVESCLDKISSEVQDELHSVGFHYNAQLINQITDSGMRQKICNIYNNPERKSELDQCRRDEMGAKNAVTGVFVLLKLICETGKTVLERNSACLNDIEGNLHKSCVIACQRQAGLSVTPLGAEMDDRDSQMVCKLGACVIQCLSVQMQECEEDISTELKDFYDRLSGAQMLLGVEAAHVHGNGIPARNLLKSQKLPAKCQQIIQRSSRMVNKVSPEQTGKYKEHSLKEEISQ</sequence>
<accession>A0A915DSD8</accession>
<keyword evidence="3" id="KW-1185">Reference proteome</keyword>
<evidence type="ECO:0000313" key="3">
    <source>
        <dbReference type="Proteomes" id="UP000887574"/>
    </source>
</evidence>
<dbReference type="WBParaSite" id="jg22425">
    <property type="protein sequence ID" value="jg22425"/>
    <property type="gene ID" value="jg22425"/>
</dbReference>
<feature type="region of interest" description="Disordered" evidence="1">
    <location>
        <begin position="256"/>
        <end position="279"/>
    </location>
</feature>
<evidence type="ECO:0000256" key="2">
    <source>
        <dbReference type="SAM" id="SignalP"/>
    </source>
</evidence>
<name>A0A915DSD8_9BILA</name>
<feature type="chain" id="PRO_5037517255" evidence="2">
    <location>
        <begin position="21"/>
        <end position="279"/>
    </location>
</feature>